<evidence type="ECO:0000313" key="2">
    <source>
        <dbReference type="Proteomes" id="UP000074866"/>
    </source>
</evidence>
<comment type="caution">
    <text evidence="1">The sequence shown here is derived from an EMBL/GenBank/DDBJ whole genome shotgun (WGS) entry which is preliminary data.</text>
</comment>
<name>A0ACC4ZNF1_9BACL</name>
<organism evidence="1 2">
    <name type="scientific">Paenibacillus jamilae</name>
    <dbReference type="NCBI Taxonomy" id="114136"/>
    <lineage>
        <taxon>Bacteria</taxon>
        <taxon>Bacillati</taxon>
        <taxon>Bacillota</taxon>
        <taxon>Bacilli</taxon>
        <taxon>Bacillales</taxon>
        <taxon>Paenibacillaceae</taxon>
        <taxon>Paenibacillus</taxon>
    </lineage>
</organism>
<gene>
    <name evidence="1" type="ORF">NS115_24860</name>
</gene>
<protein>
    <submittedName>
        <fullName evidence="1">Uncharacterized protein</fullName>
    </submittedName>
</protein>
<evidence type="ECO:0000313" key="1">
    <source>
        <dbReference type="EMBL" id="KTS69913.1"/>
    </source>
</evidence>
<keyword evidence="2" id="KW-1185">Reference proteome</keyword>
<proteinExistence type="predicted"/>
<sequence>IGRVDRGGAILIDPDLALGHQFGTERVLGDGLEGQAGPLGRRRRIARAALAGLAGDLRRPLLFRSETRVAIGARAGRHQHRSGHEQAWAAEALHFFGNVSQHAVREVDRCKVRRGSPSGALIVPNWRSKQPINRTSMTPVVKVRVA</sequence>
<feature type="non-terminal residue" evidence="1">
    <location>
        <position position="1"/>
    </location>
</feature>
<dbReference type="EMBL" id="LDRX01000293">
    <property type="protein sequence ID" value="KTS69913.1"/>
    <property type="molecule type" value="Genomic_DNA"/>
</dbReference>
<dbReference type="Proteomes" id="UP000074866">
    <property type="component" value="Unassembled WGS sequence"/>
</dbReference>
<accession>A0ACC4ZNF1</accession>
<reference evidence="1 2" key="1">
    <citation type="journal article" date="2016" name="Front. Microbiol.">
        <title>Genomic Resource of Rice Seed Associated Bacteria.</title>
        <authorList>
            <person name="Midha S."/>
            <person name="Bansal K."/>
            <person name="Sharma S."/>
            <person name="Kumar N."/>
            <person name="Patil P.P."/>
            <person name="Chaudhry V."/>
            <person name="Patil P.B."/>
        </authorList>
    </citation>
    <scope>NUCLEOTIDE SEQUENCE [LARGE SCALE GENOMIC DNA]</scope>
    <source>
        <strain evidence="1 2">NS115</strain>
    </source>
</reference>